<organism evidence="1">
    <name type="scientific">Cacopsylla melanoneura</name>
    <dbReference type="NCBI Taxonomy" id="428564"/>
    <lineage>
        <taxon>Eukaryota</taxon>
        <taxon>Metazoa</taxon>
        <taxon>Ecdysozoa</taxon>
        <taxon>Arthropoda</taxon>
        <taxon>Hexapoda</taxon>
        <taxon>Insecta</taxon>
        <taxon>Pterygota</taxon>
        <taxon>Neoptera</taxon>
        <taxon>Paraneoptera</taxon>
        <taxon>Hemiptera</taxon>
        <taxon>Sternorrhyncha</taxon>
        <taxon>Psylloidea</taxon>
        <taxon>Psyllidae</taxon>
        <taxon>Psyllinae</taxon>
        <taxon>Cacopsylla</taxon>
    </lineage>
</organism>
<sequence length="106" mass="11713">MNIGVFGRYGECLLGQLDSKILRLLHNTPFEVVCSKKVNEIRRGSSVDTKPMSMYFPISSCTSQSVHALPNDGDRARALLLASINLHGTMVTKVNDDFVSLKTRPC</sequence>
<accession>A0A8D8SPI9</accession>
<name>A0A8D8SPI9_9HEMI</name>
<reference evidence="1" key="1">
    <citation type="submission" date="2021-05" db="EMBL/GenBank/DDBJ databases">
        <authorList>
            <person name="Alioto T."/>
            <person name="Alioto T."/>
            <person name="Gomez Garrido J."/>
        </authorList>
    </citation>
    <scope>NUCLEOTIDE SEQUENCE</scope>
</reference>
<protein>
    <submittedName>
        <fullName evidence="1">Uncharacterized protein</fullName>
    </submittedName>
</protein>
<proteinExistence type="predicted"/>
<dbReference type="AlphaFoldDB" id="A0A8D8SPI9"/>
<dbReference type="EMBL" id="HBUF01231509">
    <property type="protein sequence ID" value="CAG6673599.1"/>
    <property type="molecule type" value="Transcribed_RNA"/>
</dbReference>
<evidence type="ECO:0000313" key="1">
    <source>
        <dbReference type="EMBL" id="CAG6673599.1"/>
    </source>
</evidence>